<evidence type="ECO:0000313" key="2">
    <source>
        <dbReference type="Proteomes" id="UP000800235"/>
    </source>
</evidence>
<protein>
    <submittedName>
        <fullName evidence="1">Uncharacterized protein</fullName>
    </submittedName>
</protein>
<accession>A0A9P4NTJ1</accession>
<dbReference type="AlphaFoldDB" id="A0A9P4NTJ1"/>
<organism evidence="1 2">
    <name type="scientific">Tothia fuscella</name>
    <dbReference type="NCBI Taxonomy" id="1048955"/>
    <lineage>
        <taxon>Eukaryota</taxon>
        <taxon>Fungi</taxon>
        <taxon>Dikarya</taxon>
        <taxon>Ascomycota</taxon>
        <taxon>Pezizomycotina</taxon>
        <taxon>Dothideomycetes</taxon>
        <taxon>Pleosporomycetidae</taxon>
        <taxon>Venturiales</taxon>
        <taxon>Cylindrosympodiaceae</taxon>
        <taxon>Tothia</taxon>
    </lineage>
</organism>
<dbReference type="EMBL" id="MU007032">
    <property type="protein sequence ID" value="KAF2431446.1"/>
    <property type="molecule type" value="Genomic_DNA"/>
</dbReference>
<proteinExistence type="predicted"/>
<dbReference type="Proteomes" id="UP000800235">
    <property type="component" value="Unassembled WGS sequence"/>
</dbReference>
<dbReference type="Pfam" id="PF04681">
    <property type="entry name" value="Bys1"/>
    <property type="match status" value="1"/>
</dbReference>
<reference evidence="1" key="1">
    <citation type="journal article" date="2020" name="Stud. Mycol.">
        <title>101 Dothideomycetes genomes: a test case for predicting lifestyles and emergence of pathogens.</title>
        <authorList>
            <person name="Haridas S."/>
            <person name="Albert R."/>
            <person name="Binder M."/>
            <person name="Bloem J."/>
            <person name="Labutti K."/>
            <person name="Salamov A."/>
            <person name="Andreopoulos B."/>
            <person name="Baker S."/>
            <person name="Barry K."/>
            <person name="Bills G."/>
            <person name="Bluhm B."/>
            <person name="Cannon C."/>
            <person name="Castanera R."/>
            <person name="Culley D."/>
            <person name="Daum C."/>
            <person name="Ezra D."/>
            <person name="Gonzalez J."/>
            <person name="Henrissat B."/>
            <person name="Kuo A."/>
            <person name="Liang C."/>
            <person name="Lipzen A."/>
            <person name="Lutzoni F."/>
            <person name="Magnuson J."/>
            <person name="Mondo S."/>
            <person name="Nolan M."/>
            <person name="Ohm R."/>
            <person name="Pangilinan J."/>
            <person name="Park H.-J."/>
            <person name="Ramirez L."/>
            <person name="Alfaro M."/>
            <person name="Sun H."/>
            <person name="Tritt A."/>
            <person name="Yoshinaga Y."/>
            <person name="Zwiers L.-H."/>
            <person name="Turgeon B."/>
            <person name="Goodwin S."/>
            <person name="Spatafora J."/>
            <person name="Crous P."/>
            <person name="Grigoriev I."/>
        </authorList>
    </citation>
    <scope>NUCLEOTIDE SEQUENCE</scope>
    <source>
        <strain evidence="1">CBS 130266</strain>
    </source>
</reference>
<dbReference type="OrthoDB" id="3682664at2759"/>
<name>A0A9P4NTJ1_9PEZI</name>
<keyword evidence="2" id="KW-1185">Reference proteome</keyword>
<gene>
    <name evidence="1" type="ORF">EJ08DRAFT_188151</name>
</gene>
<comment type="caution">
    <text evidence="1">The sequence shown here is derived from an EMBL/GenBank/DDBJ whole genome shotgun (WGS) entry which is preliminary data.</text>
</comment>
<dbReference type="InterPro" id="IPR006771">
    <property type="entry name" value="CetA-like"/>
</dbReference>
<sequence>MPTTTEILSTQSAIVPASGGVEGHIPTGVRSGMTGRLVNNCPYDVYAWTDADPAACGGFCSSPVVKVSANGGSYTAAYKPVMQQGGTTMKVQLVPGPKSLGALNGQPPIYQVEYAVSNNQVHTGLLWYNLSPVDGSPFDGKHRSLQGPGSCHKLECDDGQDYHDCDWWADPTQANREMNVEVCDTGVDLRTPQEIVAVLC</sequence>
<evidence type="ECO:0000313" key="1">
    <source>
        <dbReference type="EMBL" id="KAF2431446.1"/>
    </source>
</evidence>